<sequence>MKAELKRSDFKNSYPSQIDKTVANELGLNFGTIYRWKRKLGQTKPNRHSHSEQKELMKRYYEIKEQNRKISDENIAKMLKIGRTTLVKWKRQFK</sequence>
<evidence type="ECO:0000313" key="1">
    <source>
        <dbReference type="Proteomes" id="UP000887572"/>
    </source>
</evidence>
<keyword evidence="1" id="KW-1185">Reference proteome</keyword>
<organism evidence="1 2">
    <name type="scientific">Globodera rostochiensis</name>
    <name type="common">Golden nematode worm</name>
    <name type="synonym">Heterodera rostochiensis</name>
    <dbReference type="NCBI Taxonomy" id="31243"/>
    <lineage>
        <taxon>Eukaryota</taxon>
        <taxon>Metazoa</taxon>
        <taxon>Ecdysozoa</taxon>
        <taxon>Nematoda</taxon>
        <taxon>Chromadorea</taxon>
        <taxon>Rhabditida</taxon>
        <taxon>Tylenchina</taxon>
        <taxon>Tylenchomorpha</taxon>
        <taxon>Tylenchoidea</taxon>
        <taxon>Heteroderidae</taxon>
        <taxon>Heteroderinae</taxon>
        <taxon>Globodera</taxon>
    </lineage>
</organism>
<dbReference type="AlphaFoldDB" id="A0A914HZK2"/>
<dbReference type="Proteomes" id="UP000887572">
    <property type="component" value="Unplaced"/>
</dbReference>
<evidence type="ECO:0000313" key="2">
    <source>
        <dbReference type="WBParaSite" id="Gr19_v10_g5937.t1"/>
    </source>
</evidence>
<name>A0A914HZK2_GLORO</name>
<accession>A0A914HZK2</accession>
<dbReference type="WBParaSite" id="Gr19_v10_g5937.t1">
    <property type="protein sequence ID" value="Gr19_v10_g5937.t1"/>
    <property type="gene ID" value="Gr19_v10_g5937"/>
</dbReference>
<proteinExistence type="predicted"/>
<protein>
    <submittedName>
        <fullName evidence="2">Transposase</fullName>
    </submittedName>
</protein>
<reference evidence="2" key="1">
    <citation type="submission" date="2022-11" db="UniProtKB">
        <authorList>
            <consortium name="WormBaseParasite"/>
        </authorList>
    </citation>
    <scope>IDENTIFICATION</scope>
</reference>